<dbReference type="InterPro" id="IPR011437">
    <property type="entry name" value="DUF1540"/>
</dbReference>
<dbReference type="EMBL" id="ACJM01000017">
    <property type="protein sequence ID" value="EEG76457.1"/>
    <property type="molecule type" value="Genomic_DNA"/>
</dbReference>
<name>C0GJN5_DETAL</name>
<evidence type="ECO:0000313" key="3">
    <source>
        <dbReference type="Proteomes" id="UP000006443"/>
    </source>
</evidence>
<dbReference type="STRING" id="555088.DealDRAFT_2694"/>
<keyword evidence="3" id="KW-1185">Reference proteome</keyword>
<comment type="caution">
    <text evidence="2">The sequence shown here is derived from an EMBL/GenBank/DDBJ whole genome shotgun (WGS) entry which is preliminary data.</text>
</comment>
<gene>
    <name evidence="2" type="ORF">DealDRAFT_2694</name>
</gene>
<evidence type="ECO:0000259" key="1">
    <source>
        <dbReference type="Pfam" id="PF07561"/>
    </source>
</evidence>
<proteinExistence type="predicted"/>
<protein>
    <recommendedName>
        <fullName evidence="1">DUF1540 domain-containing protein</fullName>
    </recommendedName>
</protein>
<reference evidence="2 3" key="1">
    <citation type="submission" date="2009-02" db="EMBL/GenBank/DDBJ databases">
        <title>Sequencing of the draft genome and assembly of Dethiobacter alkaliphilus AHT 1.</title>
        <authorList>
            <consortium name="US DOE Joint Genome Institute (JGI-PGF)"/>
            <person name="Lucas S."/>
            <person name="Copeland A."/>
            <person name="Lapidus A."/>
            <person name="Glavina del Rio T."/>
            <person name="Dalin E."/>
            <person name="Tice H."/>
            <person name="Bruce D."/>
            <person name="Goodwin L."/>
            <person name="Pitluck S."/>
            <person name="Larimer F."/>
            <person name="Land M.L."/>
            <person name="Hauser L."/>
            <person name="Muyzer G."/>
        </authorList>
    </citation>
    <scope>NUCLEOTIDE SEQUENCE [LARGE SCALE GENOMIC DNA]</scope>
    <source>
        <strain evidence="2 3">AHT 1</strain>
    </source>
</reference>
<dbReference type="OrthoDB" id="1739902at2"/>
<dbReference type="AlphaFoldDB" id="C0GJN5"/>
<accession>C0GJN5</accession>
<sequence>MSASRESNPITRVKCVVDSCEYWDNGDHCMASNIEIQPPAASDTEETDCATFRPKH</sequence>
<organism evidence="2 3">
    <name type="scientific">Dethiobacter alkaliphilus AHT 1</name>
    <dbReference type="NCBI Taxonomy" id="555088"/>
    <lineage>
        <taxon>Bacteria</taxon>
        <taxon>Bacillati</taxon>
        <taxon>Bacillota</taxon>
        <taxon>Dethiobacteria</taxon>
        <taxon>Dethiobacterales</taxon>
        <taxon>Dethiobacteraceae</taxon>
        <taxon>Dethiobacter</taxon>
    </lineage>
</organism>
<dbReference type="Pfam" id="PF07561">
    <property type="entry name" value="DUF1540"/>
    <property type="match status" value="1"/>
</dbReference>
<dbReference type="RefSeq" id="WP_008518356.1">
    <property type="nucleotide sequence ID" value="NZ_ACJM01000017.1"/>
</dbReference>
<dbReference type="Proteomes" id="UP000006443">
    <property type="component" value="Unassembled WGS sequence"/>
</dbReference>
<evidence type="ECO:0000313" key="2">
    <source>
        <dbReference type="EMBL" id="EEG76457.1"/>
    </source>
</evidence>
<feature type="domain" description="DUF1540" evidence="1">
    <location>
        <begin position="13"/>
        <end position="52"/>
    </location>
</feature>
<dbReference type="eggNOG" id="ENOG5033F25">
    <property type="taxonomic scope" value="Bacteria"/>
</dbReference>